<dbReference type="Pfam" id="PF01638">
    <property type="entry name" value="HxlR"/>
    <property type="match status" value="1"/>
</dbReference>
<evidence type="ECO:0000313" key="5">
    <source>
        <dbReference type="EMBL" id="MFD2205463.1"/>
    </source>
</evidence>
<reference evidence="6" key="1">
    <citation type="journal article" date="2019" name="Int. J. Syst. Evol. Microbiol.">
        <title>The Global Catalogue of Microorganisms (GCM) 10K type strain sequencing project: providing services to taxonomists for standard genome sequencing and annotation.</title>
        <authorList>
            <consortium name="The Broad Institute Genomics Platform"/>
            <consortium name="The Broad Institute Genome Sequencing Center for Infectious Disease"/>
            <person name="Wu L."/>
            <person name="Ma J."/>
        </authorList>
    </citation>
    <scope>NUCLEOTIDE SEQUENCE [LARGE SCALE GENOMIC DNA]</scope>
    <source>
        <strain evidence="6">CGMCC 4.7192</strain>
    </source>
</reference>
<feature type="domain" description="HTH hxlR-type" evidence="4">
    <location>
        <begin position="17"/>
        <end position="115"/>
    </location>
</feature>
<keyword evidence="2" id="KW-0238">DNA-binding</keyword>
<proteinExistence type="predicted"/>
<keyword evidence="6" id="KW-1185">Reference proteome</keyword>
<dbReference type="RefSeq" id="WP_380250097.1">
    <property type="nucleotide sequence ID" value="NZ_JBHUII010000004.1"/>
</dbReference>
<keyword evidence="3" id="KW-0804">Transcription</keyword>
<dbReference type="PANTHER" id="PTHR33204">
    <property type="entry name" value="TRANSCRIPTIONAL REGULATOR, MARR FAMILY"/>
    <property type="match status" value="1"/>
</dbReference>
<evidence type="ECO:0000256" key="2">
    <source>
        <dbReference type="ARBA" id="ARBA00023125"/>
    </source>
</evidence>
<comment type="caution">
    <text evidence="5">The sequence shown here is derived from an EMBL/GenBank/DDBJ whole genome shotgun (WGS) entry which is preliminary data.</text>
</comment>
<sequence length="117" mass="13065">MALKVRKNQSGDVPYNCPLSECMAILGGAWTTNLIWFLSGGPRRFSELKHDLTGISAKMLTTRLKELEAKRIIHRKVLPTSPPSVEYNLTELGRELIPAINAIVEVGHKVKIWNGKT</sequence>
<name>A0ABW5BHC0_9PROT</name>
<organism evidence="5 6">
    <name type="scientific">Kiloniella antarctica</name>
    <dbReference type="NCBI Taxonomy" id="1550907"/>
    <lineage>
        <taxon>Bacteria</taxon>
        <taxon>Pseudomonadati</taxon>
        <taxon>Pseudomonadota</taxon>
        <taxon>Alphaproteobacteria</taxon>
        <taxon>Rhodospirillales</taxon>
        <taxon>Kiloniellaceae</taxon>
        <taxon>Kiloniella</taxon>
    </lineage>
</organism>
<evidence type="ECO:0000256" key="3">
    <source>
        <dbReference type="ARBA" id="ARBA00023163"/>
    </source>
</evidence>
<dbReference type="Gene3D" id="1.10.10.10">
    <property type="entry name" value="Winged helix-like DNA-binding domain superfamily/Winged helix DNA-binding domain"/>
    <property type="match status" value="1"/>
</dbReference>
<evidence type="ECO:0000313" key="6">
    <source>
        <dbReference type="Proteomes" id="UP001597294"/>
    </source>
</evidence>
<dbReference type="PROSITE" id="PS51118">
    <property type="entry name" value="HTH_HXLR"/>
    <property type="match status" value="1"/>
</dbReference>
<evidence type="ECO:0000259" key="4">
    <source>
        <dbReference type="PROSITE" id="PS51118"/>
    </source>
</evidence>
<dbReference type="InterPro" id="IPR036388">
    <property type="entry name" value="WH-like_DNA-bd_sf"/>
</dbReference>
<accession>A0ABW5BHC0</accession>
<dbReference type="Proteomes" id="UP001597294">
    <property type="component" value="Unassembled WGS sequence"/>
</dbReference>
<keyword evidence="1" id="KW-0805">Transcription regulation</keyword>
<dbReference type="InterPro" id="IPR002577">
    <property type="entry name" value="HTH_HxlR"/>
</dbReference>
<dbReference type="InterPro" id="IPR036390">
    <property type="entry name" value="WH_DNA-bd_sf"/>
</dbReference>
<protein>
    <submittedName>
        <fullName evidence="5">Winged helix-turn-helix transcriptional regulator</fullName>
    </submittedName>
</protein>
<evidence type="ECO:0000256" key="1">
    <source>
        <dbReference type="ARBA" id="ARBA00023015"/>
    </source>
</evidence>
<gene>
    <name evidence="5" type="ORF">ACFSKO_07570</name>
</gene>
<dbReference type="EMBL" id="JBHUII010000004">
    <property type="protein sequence ID" value="MFD2205463.1"/>
    <property type="molecule type" value="Genomic_DNA"/>
</dbReference>
<dbReference type="SUPFAM" id="SSF46785">
    <property type="entry name" value="Winged helix' DNA-binding domain"/>
    <property type="match status" value="1"/>
</dbReference>